<keyword evidence="2" id="KW-1185">Reference proteome</keyword>
<evidence type="ECO:0000313" key="3">
    <source>
        <dbReference type="WBParaSite" id="PSAMB.scaffold5644size11207.g27021.t1"/>
    </source>
</evidence>
<accession>A0A914WXI7</accession>
<protein>
    <submittedName>
        <fullName evidence="3">Uncharacterized protein</fullName>
    </submittedName>
</protein>
<feature type="compositionally biased region" description="Polar residues" evidence="1">
    <location>
        <begin position="131"/>
        <end position="141"/>
    </location>
</feature>
<feature type="compositionally biased region" description="Basic residues" evidence="1">
    <location>
        <begin position="164"/>
        <end position="178"/>
    </location>
</feature>
<dbReference type="Proteomes" id="UP000887566">
    <property type="component" value="Unplaced"/>
</dbReference>
<feature type="region of interest" description="Disordered" evidence="1">
    <location>
        <begin position="1"/>
        <end position="49"/>
    </location>
</feature>
<feature type="compositionally biased region" description="Basic residues" evidence="1">
    <location>
        <begin position="191"/>
        <end position="201"/>
    </location>
</feature>
<feature type="region of interest" description="Disordered" evidence="1">
    <location>
        <begin position="129"/>
        <end position="254"/>
    </location>
</feature>
<proteinExistence type="predicted"/>
<dbReference type="WBParaSite" id="PSAMB.scaffold5644size11207.g27021.t1">
    <property type="protein sequence ID" value="PSAMB.scaffold5644size11207.g27021.t1"/>
    <property type="gene ID" value="PSAMB.scaffold5644size11207.g27021"/>
</dbReference>
<evidence type="ECO:0000313" key="2">
    <source>
        <dbReference type="Proteomes" id="UP000887566"/>
    </source>
</evidence>
<organism evidence="2 3">
    <name type="scientific">Plectus sambesii</name>
    <dbReference type="NCBI Taxonomy" id="2011161"/>
    <lineage>
        <taxon>Eukaryota</taxon>
        <taxon>Metazoa</taxon>
        <taxon>Ecdysozoa</taxon>
        <taxon>Nematoda</taxon>
        <taxon>Chromadorea</taxon>
        <taxon>Plectida</taxon>
        <taxon>Plectina</taxon>
        <taxon>Plectoidea</taxon>
        <taxon>Plectidae</taxon>
        <taxon>Plectus</taxon>
    </lineage>
</organism>
<dbReference type="AlphaFoldDB" id="A0A914WXI7"/>
<evidence type="ECO:0000256" key="1">
    <source>
        <dbReference type="SAM" id="MobiDB-lite"/>
    </source>
</evidence>
<name>A0A914WXI7_9BILA</name>
<sequence>MTRTDYARHTTSRQRPLSGRRLRGGSNHHPPLPPTTINNRDCDSGDDDDAYKWAEPRRPDSWLSVALRPEWTGIGNQLASKPARQPSDGRVSDLITRHYPTIAVEWPLWLTTANCDTARNNWPTGWRRARQSSTSTLQPIMTSAAAARRKRRRLWLTTTSAKEKHLHSRVNNGRHRPLKLSGGQGRPNRGYSRRHAGRHRCPGQSRRAGTEPAPRSTGGRRRNRTPTGRITPDGQAPPPNRRTTREGRPSEHAGLLLLRRPCRETHKNTGWDHDCLLGAFGQRAGRQTALAGLHGQFAAAAPSLANIETTRVEPGTQLRACAEQWAAPAQILTQSPRCRYIASESTKPMAQAQLAPASSRLGAPTREQTLRPHIVVVVAQSPSPPTPMPDIGRQVPKSAKCCHPLLPSCLLT</sequence>
<reference evidence="3" key="1">
    <citation type="submission" date="2022-11" db="UniProtKB">
        <authorList>
            <consortium name="WormBaseParasite"/>
        </authorList>
    </citation>
    <scope>IDENTIFICATION</scope>
</reference>